<dbReference type="Proteomes" id="UP000593567">
    <property type="component" value="Unassembled WGS sequence"/>
</dbReference>
<dbReference type="FunFam" id="1.10.287.110:FF:000070">
    <property type="entry name" value="Endoplasmic reticulum protein, putative"/>
    <property type="match status" value="1"/>
</dbReference>
<protein>
    <submittedName>
        <fullName evidence="9">DNAJB12</fullName>
    </submittedName>
</protein>
<comment type="caution">
    <text evidence="9">The sequence shown here is derived from an EMBL/GenBank/DDBJ whole genome shotgun (WGS) entry which is preliminary data.</text>
</comment>
<keyword evidence="10" id="KW-1185">Reference proteome</keyword>
<dbReference type="PRINTS" id="PR00625">
    <property type="entry name" value="JDOMAIN"/>
</dbReference>
<feature type="compositionally biased region" description="Polar residues" evidence="6">
    <location>
        <begin position="72"/>
        <end position="81"/>
    </location>
</feature>
<comment type="subcellular location">
    <subcellularLocation>
        <location evidence="1">Endoplasmic reticulum membrane</location>
        <topology evidence="1">Single-pass membrane protein</topology>
    </subcellularLocation>
</comment>
<evidence type="ECO:0000256" key="3">
    <source>
        <dbReference type="ARBA" id="ARBA00022824"/>
    </source>
</evidence>
<evidence type="ECO:0000313" key="9">
    <source>
        <dbReference type="EMBL" id="KAF6024384.1"/>
    </source>
</evidence>
<dbReference type="Pfam" id="PF00226">
    <property type="entry name" value="DnaJ"/>
    <property type="match status" value="1"/>
</dbReference>
<proteinExistence type="predicted"/>
<dbReference type="PROSITE" id="PS00636">
    <property type="entry name" value="DNAJ_1"/>
    <property type="match status" value="1"/>
</dbReference>
<feature type="compositionally biased region" description="Basic residues" evidence="6">
    <location>
        <begin position="224"/>
        <end position="237"/>
    </location>
</feature>
<gene>
    <name evidence="9" type="ORF">EB796_017296</name>
</gene>
<sequence>MESNRDESVKCLKIGRDSLVKMDYDKALKFANKSQKLYPSQQAEDLIKLIEEKRNSTPTENSESEGVRQRRGSFSRTNGTTPIHKENESVEPAYTPEQLASVKRIKKCKTYYEILGVSKDATDADLKKSYRKMALQFHPDKNKAPGATEAFKSIGNAYAILSDSSKRKQYDLYGEEDVHRPSSNRNGHHRHSHSFEADISPEDLFNMFFSGSAFTYTSRQAERSRRHPHSAFHHRRDRERQGSEGMLSALFQLSPILIMVILSLFSIAMQGEDPYSFRKTGSYSTPRTTSKHGIPYFVKDSFSQAYSGRSLHKLEREIENIYINNLRNECYREQMQREQLRWKARYHSDSKAYEQASNMHLHSCNKLNELFGEG</sequence>
<evidence type="ECO:0000256" key="7">
    <source>
        <dbReference type="SAM" id="Phobius"/>
    </source>
</evidence>
<feature type="transmembrane region" description="Helical" evidence="7">
    <location>
        <begin position="245"/>
        <end position="269"/>
    </location>
</feature>
<dbReference type="GO" id="GO:0030544">
    <property type="term" value="F:Hsp70 protein binding"/>
    <property type="evidence" value="ECO:0007669"/>
    <property type="project" value="TreeGrafter"/>
</dbReference>
<dbReference type="OrthoDB" id="442087at2759"/>
<dbReference type="GO" id="GO:0071218">
    <property type="term" value="P:cellular response to misfolded protein"/>
    <property type="evidence" value="ECO:0007669"/>
    <property type="project" value="TreeGrafter"/>
</dbReference>
<keyword evidence="5 7" id="KW-0472">Membrane</keyword>
<dbReference type="InterPro" id="IPR018253">
    <property type="entry name" value="DnaJ_domain_CS"/>
</dbReference>
<feature type="region of interest" description="Disordered" evidence="6">
    <location>
        <begin position="219"/>
        <end position="239"/>
    </location>
</feature>
<name>A0A7J7JFH9_BUGNE</name>
<evidence type="ECO:0000256" key="4">
    <source>
        <dbReference type="ARBA" id="ARBA00022989"/>
    </source>
</evidence>
<keyword evidence="4 7" id="KW-1133">Transmembrane helix</keyword>
<feature type="region of interest" description="Disordered" evidence="6">
    <location>
        <begin position="49"/>
        <end position="84"/>
    </location>
</feature>
<evidence type="ECO:0000256" key="2">
    <source>
        <dbReference type="ARBA" id="ARBA00022692"/>
    </source>
</evidence>
<dbReference type="InterPro" id="IPR036869">
    <property type="entry name" value="J_dom_sf"/>
</dbReference>
<dbReference type="SMART" id="SM00271">
    <property type="entry name" value="DnaJ"/>
    <property type="match status" value="1"/>
</dbReference>
<dbReference type="InterPro" id="IPR001623">
    <property type="entry name" value="DnaJ_domain"/>
</dbReference>
<evidence type="ECO:0000313" key="10">
    <source>
        <dbReference type="Proteomes" id="UP000593567"/>
    </source>
</evidence>
<dbReference type="AlphaFoldDB" id="A0A7J7JFH9"/>
<dbReference type="EMBL" id="VXIV02002585">
    <property type="protein sequence ID" value="KAF6024384.1"/>
    <property type="molecule type" value="Genomic_DNA"/>
</dbReference>
<dbReference type="InterPro" id="IPR015399">
    <property type="entry name" value="DUF1977_DnaJ-like"/>
</dbReference>
<dbReference type="Gene3D" id="1.10.287.110">
    <property type="entry name" value="DnaJ domain"/>
    <property type="match status" value="1"/>
</dbReference>
<dbReference type="PANTHER" id="PTHR43908:SF3">
    <property type="entry name" value="AT29763P-RELATED"/>
    <property type="match status" value="1"/>
</dbReference>
<keyword evidence="3" id="KW-0256">Endoplasmic reticulum</keyword>
<dbReference type="SUPFAM" id="SSF46565">
    <property type="entry name" value="Chaperone J-domain"/>
    <property type="match status" value="1"/>
</dbReference>
<dbReference type="PANTHER" id="PTHR43908">
    <property type="entry name" value="AT29763P-RELATED"/>
    <property type="match status" value="1"/>
</dbReference>
<keyword evidence="2 7" id="KW-0812">Transmembrane</keyword>
<organism evidence="9 10">
    <name type="scientific">Bugula neritina</name>
    <name type="common">Brown bryozoan</name>
    <name type="synonym">Sertularia neritina</name>
    <dbReference type="NCBI Taxonomy" id="10212"/>
    <lineage>
        <taxon>Eukaryota</taxon>
        <taxon>Metazoa</taxon>
        <taxon>Spiralia</taxon>
        <taxon>Lophotrochozoa</taxon>
        <taxon>Bryozoa</taxon>
        <taxon>Gymnolaemata</taxon>
        <taxon>Cheilostomatida</taxon>
        <taxon>Flustrina</taxon>
        <taxon>Buguloidea</taxon>
        <taxon>Bugulidae</taxon>
        <taxon>Bugula</taxon>
    </lineage>
</organism>
<dbReference type="InterPro" id="IPR051100">
    <property type="entry name" value="DnaJ_subfamily_B/C"/>
</dbReference>
<reference evidence="9" key="1">
    <citation type="submission" date="2020-06" db="EMBL/GenBank/DDBJ databases">
        <title>Draft genome of Bugula neritina, a colonial animal packing powerful symbionts and potential medicines.</title>
        <authorList>
            <person name="Rayko M."/>
        </authorList>
    </citation>
    <scope>NUCLEOTIDE SEQUENCE [LARGE SCALE GENOMIC DNA]</scope>
    <source>
        <strain evidence="9">Kwan_BN1</strain>
    </source>
</reference>
<evidence type="ECO:0000256" key="5">
    <source>
        <dbReference type="ARBA" id="ARBA00023136"/>
    </source>
</evidence>
<dbReference type="GO" id="GO:0005789">
    <property type="term" value="C:endoplasmic reticulum membrane"/>
    <property type="evidence" value="ECO:0007669"/>
    <property type="project" value="UniProtKB-SubCell"/>
</dbReference>
<evidence type="ECO:0000259" key="8">
    <source>
        <dbReference type="PROSITE" id="PS50076"/>
    </source>
</evidence>
<dbReference type="CDD" id="cd06257">
    <property type="entry name" value="DnaJ"/>
    <property type="match status" value="1"/>
</dbReference>
<dbReference type="PROSITE" id="PS50076">
    <property type="entry name" value="DNAJ_2"/>
    <property type="match status" value="1"/>
</dbReference>
<accession>A0A7J7JFH9</accession>
<dbReference type="Pfam" id="PF09320">
    <property type="entry name" value="DUF1977"/>
    <property type="match status" value="1"/>
</dbReference>
<feature type="domain" description="J" evidence="8">
    <location>
        <begin position="110"/>
        <end position="174"/>
    </location>
</feature>
<evidence type="ECO:0000256" key="1">
    <source>
        <dbReference type="ARBA" id="ARBA00004389"/>
    </source>
</evidence>
<evidence type="ECO:0000256" key="6">
    <source>
        <dbReference type="SAM" id="MobiDB-lite"/>
    </source>
</evidence>